<dbReference type="InterPro" id="IPR032633">
    <property type="entry name" value="ThiJ-like"/>
</dbReference>
<organism evidence="1 2">
    <name type="scientific">Serendipita vermifera MAFF 305830</name>
    <dbReference type="NCBI Taxonomy" id="933852"/>
    <lineage>
        <taxon>Eukaryota</taxon>
        <taxon>Fungi</taxon>
        <taxon>Dikarya</taxon>
        <taxon>Basidiomycota</taxon>
        <taxon>Agaricomycotina</taxon>
        <taxon>Agaricomycetes</taxon>
        <taxon>Sebacinales</taxon>
        <taxon>Serendipitaceae</taxon>
        <taxon>Serendipita</taxon>
    </lineage>
</organism>
<keyword evidence="2" id="KW-1185">Reference proteome</keyword>
<evidence type="ECO:0000313" key="2">
    <source>
        <dbReference type="Proteomes" id="UP000054097"/>
    </source>
</evidence>
<dbReference type="AlphaFoldDB" id="A0A0C3AWQ2"/>
<dbReference type="PANTHER" id="PTHR43068">
    <property type="entry name" value="SLR1854 PROTEIN"/>
    <property type="match status" value="1"/>
</dbReference>
<accession>A0A0C3AWQ2</accession>
<sequence>MTRVAICLPDYGFDPTEAAIPFEYLTNKGWDIEIITQDGKEPQCDQRMISGMLSTVMGAKQPAKAAYQLLSSSASFKNPKAWTAAGFSLLDYDVLILPGGHDKGVKQIIENESLRVHLAKFFPLTKDVSDDLNRKKKVCGAIWHVFLPILERISHH</sequence>
<dbReference type="Proteomes" id="UP000054097">
    <property type="component" value="Unassembled WGS sequence"/>
</dbReference>
<protein>
    <recommendedName>
        <fullName evidence="3">DJ-1/PfpI domain-containing protein</fullName>
    </recommendedName>
</protein>
<dbReference type="EMBL" id="KN824334">
    <property type="protein sequence ID" value="KIM23656.1"/>
    <property type="molecule type" value="Genomic_DNA"/>
</dbReference>
<dbReference type="HOGENOM" id="CLU_1687774_0_0_1"/>
<reference evidence="1 2" key="1">
    <citation type="submission" date="2014-04" db="EMBL/GenBank/DDBJ databases">
        <authorList>
            <consortium name="DOE Joint Genome Institute"/>
            <person name="Kuo A."/>
            <person name="Zuccaro A."/>
            <person name="Kohler A."/>
            <person name="Nagy L.G."/>
            <person name="Floudas D."/>
            <person name="Copeland A."/>
            <person name="Barry K.W."/>
            <person name="Cichocki N."/>
            <person name="Veneault-Fourrey C."/>
            <person name="LaButti K."/>
            <person name="Lindquist E.A."/>
            <person name="Lipzen A."/>
            <person name="Lundell T."/>
            <person name="Morin E."/>
            <person name="Murat C."/>
            <person name="Sun H."/>
            <person name="Tunlid A."/>
            <person name="Henrissat B."/>
            <person name="Grigoriev I.V."/>
            <person name="Hibbett D.S."/>
            <person name="Martin F."/>
            <person name="Nordberg H.P."/>
            <person name="Cantor M.N."/>
            <person name="Hua S.X."/>
        </authorList>
    </citation>
    <scope>NUCLEOTIDE SEQUENCE [LARGE SCALE GENOMIC DNA]</scope>
    <source>
        <strain evidence="1 2">MAFF 305830</strain>
    </source>
</reference>
<dbReference type="PANTHER" id="PTHR43068:SF1">
    <property type="entry name" value="SLR1854 PROTEIN"/>
    <property type="match status" value="1"/>
</dbReference>
<dbReference type="SUPFAM" id="SSF52317">
    <property type="entry name" value="Class I glutamine amidotransferase-like"/>
    <property type="match status" value="1"/>
</dbReference>
<dbReference type="Gene3D" id="3.40.50.880">
    <property type="match status" value="1"/>
</dbReference>
<dbReference type="InterPro" id="IPR029062">
    <property type="entry name" value="Class_I_gatase-like"/>
</dbReference>
<dbReference type="STRING" id="933852.A0A0C3AWQ2"/>
<proteinExistence type="predicted"/>
<dbReference type="Pfam" id="PF17124">
    <property type="entry name" value="ThiJ_like"/>
    <property type="match status" value="1"/>
</dbReference>
<dbReference type="OrthoDB" id="543156at2759"/>
<evidence type="ECO:0000313" key="1">
    <source>
        <dbReference type="EMBL" id="KIM23656.1"/>
    </source>
</evidence>
<reference evidence="2" key="2">
    <citation type="submission" date="2015-01" db="EMBL/GenBank/DDBJ databases">
        <title>Evolutionary Origins and Diversification of the Mycorrhizal Mutualists.</title>
        <authorList>
            <consortium name="DOE Joint Genome Institute"/>
            <consortium name="Mycorrhizal Genomics Consortium"/>
            <person name="Kohler A."/>
            <person name="Kuo A."/>
            <person name="Nagy L.G."/>
            <person name="Floudas D."/>
            <person name="Copeland A."/>
            <person name="Barry K.W."/>
            <person name="Cichocki N."/>
            <person name="Veneault-Fourrey C."/>
            <person name="LaButti K."/>
            <person name="Lindquist E.A."/>
            <person name="Lipzen A."/>
            <person name="Lundell T."/>
            <person name="Morin E."/>
            <person name="Murat C."/>
            <person name="Riley R."/>
            <person name="Ohm R."/>
            <person name="Sun H."/>
            <person name="Tunlid A."/>
            <person name="Henrissat B."/>
            <person name="Grigoriev I.V."/>
            <person name="Hibbett D.S."/>
            <person name="Martin F."/>
        </authorList>
    </citation>
    <scope>NUCLEOTIDE SEQUENCE [LARGE SCALE GENOMIC DNA]</scope>
    <source>
        <strain evidence="2">MAFF 305830</strain>
    </source>
</reference>
<name>A0A0C3AWQ2_SERVB</name>
<evidence type="ECO:0008006" key="3">
    <source>
        <dbReference type="Google" id="ProtNLM"/>
    </source>
</evidence>
<gene>
    <name evidence="1" type="ORF">M408DRAFT_27741</name>
</gene>